<dbReference type="GO" id="GO:0003964">
    <property type="term" value="F:RNA-directed DNA polymerase activity"/>
    <property type="evidence" value="ECO:0007669"/>
    <property type="project" value="UniProtKB-KW"/>
</dbReference>
<organism evidence="3 4">
    <name type="scientific">Helianthus annuus</name>
    <name type="common">Common sunflower</name>
    <dbReference type="NCBI Taxonomy" id="4232"/>
    <lineage>
        <taxon>Eukaryota</taxon>
        <taxon>Viridiplantae</taxon>
        <taxon>Streptophyta</taxon>
        <taxon>Embryophyta</taxon>
        <taxon>Tracheophyta</taxon>
        <taxon>Spermatophyta</taxon>
        <taxon>Magnoliopsida</taxon>
        <taxon>eudicotyledons</taxon>
        <taxon>Gunneridae</taxon>
        <taxon>Pentapetalae</taxon>
        <taxon>asterids</taxon>
        <taxon>campanulids</taxon>
        <taxon>Asterales</taxon>
        <taxon>Asteraceae</taxon>
        <taxon>Asteroideae</taxon>
        <taxon>Heliantheae alliance</taxon>
        <taxon>Heliantheae</taxon>
        <taxon>Helianthus</taxon>
    </lineage>
</organism>
<dbReference type="InterPro" id="IPR043502">
    <property type="entry name" value="DNA/RNA_pol_sf"/>
</dbReference>
<dbReference type="STRING" id="4232.A0A251TVI0"/>
<reference evidence="3" key="2">
    <citation type="submission" date="2017-02" db="EMBL/GenBank/DDBJ databases">
        <title>Sunflower complete genome.</title>
        <authorList>
            <person name="Langlade N."/>
            <person name="Munos S."/>
        </authorList>
    </citation>
    <scope>NUCLEOTIDE SEQUENCE [LARGE SCALE GENOMIC DNA]</scope>
    <source>
        <tissue evidence="3">Leaves</tissue>
    </source>
</reference>
<dbReference type="EMBL" id="MNCJ02000324">
    <property type="protein sequence ID" value="KAF5790001.1"/>
    <property type="molecule type" value="Genomic_DNA"/>
</dbReference>
<evidence type="ECO:0000313" key="2">
    <source>
        <dbReference type="EMBL" id="KAF5790001.1"/>
    </source>
</evidence>
<keyword evidence="2" id="KW-0548">Nucleotidyltransferase</keyword>
<dbReference type="FunCoup" id="A0A251TVI0">
    <property type="interactions" value="7"/>
</dbReference>
<dbReference type="EC" id="2.7.7.49" evidence="2"/>
<dbReference type="Proteomes" id="UP000215914">
    <property type="component" value="Chromosome 9"/>
</dbReference>
<dbReference type="OMA" id="NSANCIM"/>
<dbReference type="InParanoid" id="A0A251TVI0"/>
<feature type="domain" description="Reverse transcriptase" evidence="1">
    <location>
        <begin position="486"/>
        <end position="765"/>
    </location>
</feature>
<dbReference type="Gramene" id="mRNA:HanXRQr2_Chr09g0377931">
    <property type="protein sequence ID" value="CDS:HanXRQr2_Chr09g0377931.1"/>
    <property type="gene ID" value="HanXRQr2_Chr09g0377931"/>
</dbReference>
<dbReference type="PANTHER" id="PTHR33116">
    <property type="entry name" value="REVERSE TRANSCRIPTASE ZINC-BINDING DOMAIN-CONTAINING PROTEIN-RELATED-RELATED"/>
    <property type="match status" value="1"/>
</dbReference>
<reference evidence="2 4" key="1">
    <citation type="journal article" date="2017" name="Nature">
        <title>The sunflower genome provides insights into oil metabolism, flowering and Asterid evolution.</title>
        <authorList>
            <person name="Badouin H."/>
            <person name="Gouzy J."/>
            <person name="Grassa C.J."/>
            <person name="Murat F."/>
            <person name="Staton S.E."/>
            <person name="Cottret L."/>
            <person name="Lelandais-Briere C."/>
            <person name="Owens G.L."/>
            <person name="Carrere S."/>
            <person name="Mayjonade B."/>
            <person name="Legrand L."/>
            <person name="Gill N."/>
            <person name="Kane N.C."/>
            <person name="Bowers J.E."/>
            <person name="Hubner S."/>
            <person name="Bellec A."/>
            <person name="Berard A."/>
            <person name="Berges H."/>
            <person name="Blanchet N."/>
            <person name="Boniface M.C."/>
            <person name="Brunel D."/>
            <person name="Catrice O."/>
            <person name="Chaidir N."/>
            <person name="Claudel C."/>
            <person name="Donnadieu C."/>
            <person name="Faraut T."/>
            <person name="Fievet G."/>
            <person name="Helmstetter N."/>
            <person name="King M."/>
            <person name="Knapp S.J."/>
            <person name="Lai Z."/>
            <person name="Le Paslier M.C."/>
            <person name="Lippi Y."/>
            <person name="Lorenzon L."/>
            <person name="Mandel J.R."/>
            <person name="Marage G."/>
            <person name="Marchand G."/>
            <person name="Marquand E."/>
            <person name="Bret-Mestries E."/>
            <person name="Morien E."/>
            <person name="Nambeesan S."/>
            <person name="Nguyen T."/>
            <person name="Pegot-Espagnet P."/>
            <person name="Pouilly N."/>
            <person name="Raftis F."/>
            <person name="Sallet E."/>
            <person name="Schiex T."/>
            <person name="Thomas J."/>
            <person name="Vandecasteele C."/>
            <person name="Vares D."/>
            <person name="Vear F."/>
            <person name="Vautrin S."/>
            <person name="Crespi M."/>
            <person name="Mangin B."/>
            <person name="Burke J.M."/>
            <person name="Salse J."/>
            <person name="Munos S."/>
            <person name="Vincourt P."/>
            <person name="Rieseberg L.H."/>
            <person name="Langlade N.B."/>
        </authorList>
    </citation>
    <scope>NUCLEOTIDE SEQUENCE [LARGE SCALE GENOMIC DNA]</scope>
    <source>
        <strain evidence="4">cv. SF193</strain>
        <tissue evidence="2">Leaves</tissue>
    </source>
</reference>
<protein>
    <submittedName>
        <fullName evidence="2 3">RNA-directed DNA polymerase</fullName>
        <ecNumber evidence="2">2.7.7.49</ecNumber>
    </submittedName>
</protein>
<keyword evidence="4" id="KW-1185">Reference proteome</keyword>
<dbReference type="Gene3D" id="3.60.10.10">
    <property type="entry name" value="Endonuclease/exonuclease/phosphatase"/>
    <property type="match status" value="1"/>
</dbReference>
<proteinExistence type="predicted"/>
<dbReference type="PANTHER" id="PTHR33116:SF84">
    <property type="entry name" value="RNA-DIRECTED DNA POLYMERASE"/>
    <property type="match status" value="1"/>
</dbReference>
<keyword evidence="2" id="KW-0808">Transferase</keyword>
<dbReference type="SUPFAM" id="SSF56219">
    <property type="entry name" value="DNase I-like"/>
    <property type="match status" value="1"/>
</dbReference>
<dbReference type="Pfam" id="PF00078">
    <property type="entry name" value="RVT_1"/>
    <property type="match status" value="1"/>
</dbReference>
<sequence length="1222" mass="141212">MVSIAAWNIRGLNRPLKQIEVRQAVKDFNLSLCAILESHVDVGKLGNVCKAVFRSWDWTSNGGCCNKGTRIIIGWNPAIFDVIIVAQSPQVMHLQLVFKLDKRVLFCSIVYADNYYVTRRELWHLLSMHKVFVADRPWCIMGDFNSALNIEDNSMGSSSISIGMRDFQECVDDIEVVDINRSGMHFTWSQKPKNGVGLLKKIDRVMGNTPFLTEYPNSVAMFKPYRLSDHCPCILSIPEALKLKPRPFKFANFLVFKPEFLEIVNKHWIINVDGVHQFRVVKKLKSIKHPLRSLLFKQGNLHKKVETIRLKLDDIQQKIDLEPHNADLRNEEDAASRDLQVAMLDEECFLKQKAKVDWLSAGDMNTAFFHSSLKIRNHCSRIDIIKDTQGNLYEGDNVFKAFVQHYEKFFGNKDDISLQPTPDLFPKVLPHNIATSMVRPVTEEEVKKAMFSIGNDKAPGPDGFTAAFFKNAWPLIGNDIVNAIKDFFDTGNLLRELNHTLIVLIPKVPTPMVVTDFRPIACCNVLYKCISKIIADRIKGGLNEIVSINQSAFVPGRKISDNILLTQELMHNYHRNVGPPRCAFKVDIQKAYDTVDWRFLKSVLRGFGFNDNMVRWIMMCVSSTSFSVCVNGMVHGFFRGKRGLRQGDPISPYLFTLVMEVLTGILQHSVRIDSSFKYHNRCEKQQIINLCFADDLFLFARGEVNSANCIMTSLSKFSKMSGLVPNNQKSTVFFCNVKDHVKQEILDIMPFVEGTLPVKYLGVPLISSTLRYSDCRVLVEKLEKRIMHWKNKLLSFAGRLQLIISVLSSMHIYWSSVFLLPVRVVKELEARMRIFLWSQDVSFNRGKAKVSWKVVCTPKYEGGLGIRRIGDMNKALMASHIWSIVMKRDSLWVKWVHSYRLKGKNFWVCKATSNSTWSWRKIIQLRHVIRKYVWSDVGNGRDTSAWFDFWSDLGPLGDFLSPRTITDADFRLDDTVFNIFSNDTWNWPVAWRDLFPVLIQLDHFRLDPSKSDRLLWKDGNECQDFSSSAVWHSVRHRESEVDWSGIVWFAQCIPRHAFMMWLIMKRKLLTQDKILQWDFSRRKNMNMMCCLLCYENFDSHQHLFFECKFSDEVWNMIRGKVGMEAVCSRWADITEWLCARIRSKKVEIYVAKLLVAAAAYTIWQERNARLFRNQLRPPEMVKDAILKTVRYKLMGAKLKINARVRKLLGDWDVATETKDDGG</sequence>
<dbReference type="EMBL" id="CM007898">
    <property type="protein sequence ID" value="OTG14582.1"/>
    <property type="molecule type" value="Genomic_DNA"/>
</dbReference>
<evidence type="ECO:0000313" key="4">
    <source>
        <dbReference type="Proteomes" id="UP000215914"/>
    </source>
</evidence>
<accession>A0A251TVI0</accession>
<evidence type="ECO:0000259" key="1">
    <source>
        <dbReference type="PROSITE" id="PS50878"/>
    </source>
</evidence>
<dbReference type="InterPro" id="IPR026960">
    <property type="entry name" value="RVT-Znf"/>
</dbReference>
<dbReference type="AlphaFoldDB" id="A0A251TVI0"/>
<dbReference type="SUPFAM" id="SSF56672">
    <property type="entry name" value="DNA/RNA polymerases"/>
    <property type="match status" value="1"/>
</dbReference>
<dbReference type="Pfam" id="PF13966">
    <property type="entry name" value="zf-RVT"/>
    <property type="match status" value="1"/>
</dbReference>
<reference evidence="2" key="3">
    <citation type="submission" date="2020-06" db="EMBL/GenBank/DDBJ databases">
        <title>Helianthus annuus Genome sequencing and assembly Release 2.</title>
        <authorList>
            <person name="Gouzy J."/>
            <person name="Langlade N."/>
            <person name="Munos S."/>
        </authorList>
    </citation>
    <scope>NUCLEOTIDE SEQUENCE</scope>
    <source>
        <tissue evidence="2">Leaves</tissue>
    </source>
</reference>
<dbReference type="InterPro" id="IPR036691">
    <property type="entry name" value="Endo/exonu/phosph_ase_sf"/>
</dbReference>
<evidence type="ECO:0000313" key="3">
    <source>
        <dbReference type="EMBL" id="OTG14582.1"/>
    </source>
</evidence>
<dbReference type="InterPro" id="IPR000477">
    <property type="entry name" value="RT_dom"/>
</dbReference>
<dbReference type="PROSITE" id="PS50878">
    <property type="entry name" value="RT_POL"/>
    <property type="match status" value="1"/>
</dbReference>
<name>A0A251TVI0_HELAN</name>
<gene>
    <name evidence="3" type="ORF">HannXRQ_Chr09g0251031</name>
    <name evidence="2" type="ORF">HanXRQr2_Chr09g0377931</name>
</gene>
<keyword evidence="3" id="KW-0695">RNA-directed DNA polymerase</keyword>
<dbReference type="CDD" id="cd01650">
    <property type="entry name" value="RT_nLTR_like"/>
    <property type="match status" value="1"/>
</dbReference>